<dbReference type="PROSITE" id="PS51221">
    <property type="entry name" value="TTL"/>
    <property type="match status" value="1"/>
</dbReference>
<accession>V3ZJ18</accession>
<dbReference type="KEGG" id="lgi:LOTGIDRAFT_205898"/>
<dbReference type="PANTHER" id="PTHR46088">
    <property type="entry name" value="TUBULIN--TYROSINE LIGASE-LIKE PROTEIN 12"/>
    <property type="match status" value="1"/>
</dbReference>
<dbReference type="Pfam" id="PF03133">
    <property type="entry name" value="TTL"/>
    <property type="match status" value="1"/>
</dbReference>
<dbReference type="Pfam" id="PF25556">
    <property type="entry name" value="SET_TTL"/>
    <property type="match status" value="1"/>
</dbReference>
<dbReference type="PANTHER" id="PTHR46088:SF1">
    <property type="entry name" value="TUBULIN--TYROSINE LIGASE-LIKE PROTEIN 12"/>
    <property type="match status" value="1"/>
</dbReference>
<dbReference type="AlphaFoldDB" id="V3ZJ18"/>
<gene>
    <name evidence="2" type="ORF">LOTGIDRAFT_205898</name>
</gene>
<organism evidence="2 3">
    <name type="scientific">Lottia gigantea</name>
    <name type="common">Giant owl limpet</name>
    <dbReference type="NCBI Taxonomy" id="225164"/>
    <lineage>
        <taxon>Eukaryota</taxon>
        <taxon>Metazoa</taxon>
        <taxon>Spiralia</taxon>
        <taxon>Lophotrochozoa</taxon>
        <taxon>Mollusca</taxon>
        <taxon>Gastropoda</taxon>
        <taxon>Patellogastropoda</taxon>
        <taxon>Lottioidea</taxon>
        <taxon>Lottiidae</taxon>
        <taxon>Lottia</taxon>
    </lineage>
</organism>
<sequence length="623" mass="73595">MPVPSDSQVAEVVVTFEDFKTLHEPQLRTTGVPEIYWKTLFTKLTKQIYDAGRSFQILCVELENEENEVKEIKWKVVVINEDGCKTSDENQIYLVDHAWTYKVKEARNHLINIPCLLERMVDLMEISKENQSKDDMINNVLSEMWKYNQTFSFGNTELGSEESLPYWYIMDEFGSKIQHSDNPTFKMEPFFFSYQNISFTLLWPIVDSKKGDDVTRNYVENTSDPLIQKAKLIPWRYENMTTINCKQEEPDDSYFISHRVNESLPNPTATYPDLPKDRSIKVYMEYKNLAEHLTDPRFELIDNTADADILWLNQHYKDFKGLSEELPGVYINQFPMEYVLTVKDIMAIVSRRAAKHDEVFPSSPTWLPVTYNLKTELPQFISYYQQREERGLDNHWICKPWNLARSLDMHITKDINYVVRLADSSPKVACKYIHDPVLFFREDVGQVKFDFRYIVLLSGVQPLKLYAYQVFWLRFANRSYSLDNFDDYEKHYTVMNYDDDADLKQIHYDEFIPMFNEQYSMYPWEDIQKDVFKMMRELFEAGSNSPAPRGIQPSPQSKAMYALDMMLSWEVNEQGEKYVQPQICEVNYAPDCDRACLYHPFFINDVFSVLFLNETENKHVISI</sequence>
<feature type="domain" description="Tubulin--tyrosine ligase-like protein 12 SET-like" evidence="1">
    <location>
        <begin position="66"/>
        <end position="237"/>
    </location>
</feature>
<dbReference type="OMA" id="WTPDCKR"/>
<evidence type="ECO:0000313" key="2">
    <source>
        <dbReference type="EMBL" id="ESO84257.1"/>
    </source>
</evidence>
<dbReference type="CTD" id="20245875"/>
<keyword evidence="3" id="KW-1185">Reference proteome</keyword>
<evidence type="ECO:0000259" key="1">
    <source>
        <dbReference type="Pfam" id="PF25556"/>
    </source>
</evidence>
<dbReference type="RefSeq" id="XP_009065375.1">
    <property type="nucleotide sequence ID" value="XM_009067127.1"/>
</dbReference>
<dbReference type="InterPro" id="IPR027749">
    <property type="entry name" value="TTLL12"/>
</dbReference>
<evidence type="ECO:0000313" key="3">
    <source>
        <dbReference type="Proteomes" id="UP000030746"/>
    </source>
</evidence>
<dbReference type="OrthoDB" id="60477at2759"/>
<dbReference type="STRING" id="225164.V3ZJ18"/>
<reference evidence="2 3" key="1">
    <citation type="journal article" date="2013" name="Nature">
        <title>Insights into bilaterian evolution from three spiralian genomes.</title>
        <authorList>
            <person name="Simakov O."/>
            <person name="Marletaz F."/>
            <person name="Cho S.J."/>
            <person name="Edsinger-Gonzales E."/>
            <person name="Havlak P."/>
            <person name="Hellsten U."/>
            <person name="Kuo D.H."/>
            <person name="Larsson T."/>
            <person name="Lv J."/>
            <person name="Arendt D."/>
            <person name="Savage R."/>
            <person name="Osoegawa K."/>
            <person name="de Jong P."/>
            <person name="Grimwood J."/>
            <person name="Chapman J.A."/>
            <person name="Shapiro H."/>
            <person name="Aerts A."/>
            <person name="Otillar R.P."/>
            <person name="Terry A.Y."/>
            <person name="Boore J.L."/>
            <person name="Grigoriev I.V."/>
            <person name="Lindberg D.R."/>
            <person name="Seaver E.C."/>
            <person name="Weisblat D.A."/>
            <person name="Putnam N.H."/>
            <person name="Rokhsar D.S."/>
        </authorList>
    </citation>
    <scope>NUCLEOTIDE SEQUENCE [LARGE SCALE GENOMIC DNA]</scope>
</reference>
<dbReference type="Proteomes" id="UP000030746">
    <property type="component" value="Unassembled WGS sequence"/>
</dbReference>
<name>V3ZJ18_LOTGI</name>
<dbReference type="Gene3D" id="3.30.470.20">
    <property type="entry name" value="ATP-grasp fold, B domain"/>
    <property type="match status" value="1"/>
</dbReference>
<protein>
    <recommendedName>
        <fullName evidence="1">Tubulin--tyrosine ligase-like protein 12 SET-like domain-containing protein</fullName>
    </recommendedName>
</protein>
<dbReference type="GO" id="GO:0005737">
    <property type="term" value="C:cytoplasm"/>
    <property type="evidence" value="ECO:0007669"/>
    <property type="project" value="TreeGrafter"/>
</dbReference>
<dbReference type="HOGENOM" id="CLU_018324_0_0_1"/>
<proteinExistence type="predicted"/>
<dbReference type="EMBL" id="KB203566">
    <property type="protein sequence ID" value="ESO84257.1"/>
    <property type="molecule type" value="Genomic_DNA"/>
</dbReference>
<dbReference type="GeneID" id="20245875"/>
<dbReference type="InterPro" id="IPR057954">
    <property type="entry name" value="SET_TTL12"/>
</dbReference>
<dbReference type="InterPro" id="IPR004344">
    <property type="entry name" value="TTL/TTLL_fam"/>
</dbReference>